<dbReference type="PATRIC" id="fig|1162668.3.peg.2161"/>
<proteinExistence type="predicted"/>
<dbReference type="Proteomes" id="UP000007382">
    <property type="component" value="Chromosome"/>
</dbReference>
<evidence type="ECO:0000256" key="1">
    <source>
        <dbReference type="SAM" id="MobiDB-lite"/>
    </source>
</evidence>
<feature type="compositionally biased region" description="Basic and acidic residues" evidence="1">
    <location>
        <begin position="104"/>
        <end position="123"/>
    </location>
</feature>
<dbReference type="HOGENOM" id="CLU_132461_1_0_0"/>
<reference evidence="5" key="2">
    <citation type="submission" date="2012-03" db="EMBL/GenBank/DDBJ databases">
        <title>The complete genome sequence of the pioneer microbe on fresh volcanic deposit, Leptospirillum ferrooxidans strain C2-3.</title>
        <authorList>
            <person name="Fujimura R."/>
            <person name="Sato Y."/>
            <person name="Nishizawa T."/>
            <person name="Nanba K."/>
            <person name="Oshima K."/>
            <person name="Hattori M."/>
            <person name="Kamijo T."/>
            <person name="Ohta H."/>
        </authorList>
    </citation>
    <scope>NUCLEOTIDE SEQUENCE [LARGE SCALE GENOMIC DNA]</scope>
    <source>
        <strain evidence="5">C2-3</strain>
    </source>
</reference>
<dbReference type="OrthoDB" id="9815390at2"/>
<dbReference type="KEGG" id="lfc:LFE_1819"/>
<dbReference type="Pfam" id="PF14346">
    <property type="entry name" value="DUF4398"/>
    <property type="match status" value="1"/>
</dbReference>
<keyword evidence="2" id="KW-0732">Signal</keyword>
<evidence type="ECO:0000313" key="5">
    <source>
        <dbReference type="Proteomes" id="UP000007382"/>
    </source>
</evidence>
<dbReference type="STRING" id="1162668.LFE_1819"/>
<gene>
    <name evidence="4" type="ordered locus">LFE_1819</name>
</gene>
<feature type="signal peptide" evidence="2">
    <location>
        <begin position="1"/>
        <end position="24"/>
    </location>
</feature>
<keyword evidence="5" id="KW-1185">Reference proteome</keyword>
<feature type="domain" description="DUF4398" evidence="3">
    <location>
        <begin position="36"/>
        <end position="112"/>
    </location>
</feature>
<dbReference type="EMBL" id="AP012342">
    <property type="protein sequence ID" value="BAM07497.1"/>
    <property type="molecule type" value="Genomic_DNA"/>
</dbReference>
<evidence type="ECO:0000313" key="4">
    <source>
        <dbReference type="EMBL" id="BAM07497.1"/>
    </source>
</evidence>
<dbReference type="Gene3D" id="1.20.1270.390">
    <property type="match status" value="1"/>
</dbReference>
<dbReference type="RefSeq" id="WP_014449981.1">
    <property type="nucleotide sequence ID" value="NC_017094.1"/>
</dbReference>
<sequence>MKPLINRPHLVTTGVMLLSAIALGGCMSSGPKPDVAISQAKTAVDQADREGTRNYANYDLTLAKDKLKKARKEMKEGDYKEARFLAKEAKVDAELAEAKTQTAKTKEAEAELKKSMQSLEKEVTQPGMSSQ</sequence>
<evidence type="ECO:0000259" key="3">
    <source>
        <dbReference type="Pfam" id="PF14346"/>
    </source>
</evidence>
<reference evidence="4 5" key="1">
    <citation type="journal article" date="2012" name="J. Bacteriol.">
        <title>Complete Genome Sequence of Leptospirillum ferrooxidans Strain C2-3, Isolated from a Fresh Volcanic Ash Deposit on the Island of Miyake, Japan.</title>
        <authorList>
            <person name="Fujimura R."/>
            <person name="Sato Y."/>
            <person name="Nishizawa T."/>
            <person name="Oshima K."/>
            <person name="Kim S.-W."/>
            <person name="Hattori M."/>
            <person name="Kamijo T."/>
            <person name="Ohta H."/>
        </authorList>
    </citation>
    <scope>NUCLEOTIDE SEQUENCE [LARGE SCALE GENOMIC DNA]</scope>
    <source>
        <strain evidence="4 5">C2-3</strain>
    </source>
</reference>
<accession>I0IQE8</accession>
<evidence type="ECO:0000256" key="2">
    <source>
        <dbReference type="SAM" id="SignalP"/>
    </source>
</evidence>
<dbReference type="AlphaFoldDB" id="I0IQE8"/>
<feature type="region of interest" description="Disordered" evidence="1">
    <location>
        <begin position="97"/>
        <end position="131"/>
    </location>
</feature>
<dbReference type="InterPro" id="IPR025511">
    <property type="entry name" value="DUF4398"/>
</dbReference>
<dbReference type="PROSITE" id="PS51257">
    <property type="entry name" value="PROKAR_LIPOPROTEIN"/>
    <property type="match status" value="1"/>
</dbReference>
<name>I0IQE8_LEPFC</name>
<protein>
    <recommendedName>
        <fullName evidence="3">DUF4398 domain-containing protein</fullName>
    </recommendedName>
</protein>
<feature type="chain" id="PRO_5003629893" description="DUF4398 domain-containing protein" evidence="2">
    <location>
        <begin position="25"/>
        <end position="131"/>
    </location>
</feature>
<organism evidence="4 5">
    <name type="scientific">Leptospirillum ferrooxidans (strain C2-3)</name>
    <dbReference type="NCBI Taxonomy" id="1162668"/>
    <lineage>
        <taxon>Bacteria</taxon>
        <taxon>Pseudomonadati</taxon>
        <taxon>Nitrospirota</taxon>
        <taxon>Nitrospiria</taxon>
        <taxon>Nitrospirales</taxon>
        <taxon>Nitrospiraceae</taxon>
        <taxon>Leptospirillum</taxon>
    </lineage>
</organism>